<name>A0AAD5WZR6_9FUNG</name>
<evidence type="ECO:0000313" key="2">
    <source>
        <dbReference type="Proteomes" id="UP001212841"/>
    </source>
</evidence>
<sequence>MGGSANEPTSWEDGLLTCAHDMAFSKPSYPTKLDKDILQPVMDPATRGVTAGEHFRRQYGSVQSPATATHKVLMDRNLAQDVNRDLGDIVTAGYSHFKGKHSEAHAIDVALSRRTRPLNRFDITSNSVTIDAFDLPVGERRARTSTDRYFLLPLQPPVRDLNEYAESKPLLCKAGISSGLTSGTSCILQQVTWDTHTSHDWVLETAGLAGDSGSPVHDTKGGFIGMVIAVVHGLGLVFTPWEVLEVFSKKSTRLISR</sequence>
<dbReference type="InterPro" id="IPR009003">
    <property type="entry name" value="Peptidase_S1_PA"/>
</dbReference>
<dbReference type="SUPFAM" id="SSF50494">
    <property type="entry name" value="Trypsin-like serine proteases"/>
    <property type="match status" value="1"/>
</dbReference>
<dbReference type="AlphaFoldDB" id="A0AAD5WZR6"/>
<comment type="caution">
    <text evidence="1">The sequence shown here is derived from an EMBL/GenBank/DDBJ whole genome shotgun (WGS) entry which is preliminary data.</text>
</comment>
<organism evidence="1 2">
    <name type="scientific">Rhizophlyctis rosea</name>
    <dbReference type="NCBI Taxonomy" id="64517"/>
    <lineage>
        <taxon>Eukaryota</taxon>
        <taxon>Fungi</taxon>
        <taxon>Fungi incertae sedis</taxon>
        <taxon>Chytridiomycota</taxon>
        <taxon>Chytridiomycota incertae sedis</taxon>
        <taxon>Chytridiomycetes</taxon>
        <taxon>Rhizophlyctidales</taxon>
        <taxon>Rhizophlyctidaceae</taxon>
        <taxon>Rhizophlyctis</taxon>
    </lineage>
</organism>
<reference evidence="1" key="1">
    <citation type="submission" date="2020-05" db="EMBL/GenBank/DDBJ databases">
        <title>Phylogenomic resolution of chytrid fungi.</title>
        <authorList>
            <person name="Stajich J.E."/>
            <person name="Amses K."/>
            <person name="Simmons R."/>
            <person name="Seto K."/>
            <person name="Myers J."/>
            <person name="Bonds A."/>
            <person name="Quandt C.A."/>
            <person name="Barry K."/>
            <person name="Liu P."/>
            <person name="Grigoriev I."/>
            <person name="Longcore J.E."/>
            <person name="James T.Y."/>
        </authorList>
    </citation>
    <scope>NUCLEOTIDE SEQUENCE</scope>
    <source>
        <strain evidence="1">JEL0318</strain>
    </source>
</reference>
<protein>
    <submittedName>
        <fullName evidence="1">Uncharacterized protein</fullName>
    </submittedName>
</protein>
<keyword evidence="2" id="KW-1185">Reference proteome</keyword>
<dbReference type="Proteomes" id="UP001212841">
    <property type="component" value="Unassembled WGS sequence"/>
</dbReference>
<dbReference type="EMBL" id="JADGJD010001727">
    <property type="protein sequence ID" value="KAJ3038464.1"/>
    <property type="molecule type" value="Genomic_DNA"/>
</dbReference>
<proteinExistence type="predicted"/>
<gene>
    <name evidence="1" type="ORF">HK097_003158</name>
</gene>
<evidence type="ECO:0000313" key="1">
    <source>
        <dbReference type="EMBL" id="KAJ3038464.1"/>
    </source>
</evidence>
<accession>A0AAD5WZR6</accession>